<evidence type="ECO:0000256" key="9">
    <source>
        <dbReference type="ARBA" id="ARBA00022777"/>
    </source>
</evidence>
<accession>A0A1W1BTK0</accession>
<dbReference type="GO" id="GO:0030388">
    <property type="term" value="P:fructose 1,6-bisphosphate metabolic process"/>
    <property type="evidence" value="ECO:0007669"/>
    <property type="project" value="TreeGrafter"/>
</dbReference>
<dbReference type="GO" id="GO:0061621">
    <property type="term" value="P:canonical glycolysis"/>
    <property type="evidence" value="ECO:0007669"/>
    <property type="project" value="TreeGrafter"/>
</dbReference>
<dbReference type="GO" id="GO:0003872">
    <property type="term" value="F:6-phosphofructokinase activity"/>
    <property type="evidence" value="ECO:0007669"/>
    <property type="project" value="UniProtKB-EC"/>
</dbReference>
<dbReference type="PANTHER" id="PTHR13697:SF4">
    <property type="entry name" value="ATP-DEPENDENT 6-PHOSPHOFRUCTOKINASE"/>
    <property type="match status" value="1"/>
</dbReference>
<dbReference type="PRINTS" id="PR00476">
    <property type="entry name" value="PHFRCTKINASE"/>
</dbReference>
<dbReference type="NCBIfam" id="NF002872">
    <property type="entry name" value="PRK03202.1"/>
    <property type="match status" value="1"/>
</dbReference>
<keyword evidence="6 15" id="KW-0808">Transferase</keyword>
<evidence type="ECO:0000256" key="10">
    <source>
        <dbReference type="ARBA" id="ARBA00022840"/>
    </source>
</evidence>
<dbReference type="GO" id="GO:0006002">
    <property type="term" value="P:fructose 6-phosphate metabolic process"/>
    <property type="evidence" value="ECO:0007669"/>
    <property type="project" value="InterPro"/>
</dbReference>
<dbReference type="GO" id="GO:0042802">
    <property type="term" value="F:identical protein binding"/>
    <property type="evidence" value="ECO:0007669"/>
    <property type="project" value="TreeGrafter"/>
</dbReference>
<keyword evidence="10" id="KW-0067">ATP-binding</keyword>
<dbReference type="GO" id="GO:0046872">
    <property type="term" value="F:metal ion binding"/>
    <property type="evidence" value="ECO:0007669"/>
    <property type="project" value="UniProtKB-KW"/>
</dbReference>
<evidence type="ECO:0000256" key="8">
    <source>
        <dbReference type="ARBA" id="ARBA00022741"/>
    </source>
</evidence>
<keyword evidence="8" id="KW-0547">Nucleotide-binding</keyword>
<evidence type="ECO:0000256" key="4">
    <source>
        <dbReference type="ARBA" id="ARBA00012055"/>
    </source>
</evidence>
<keyword evidence="12" id="KW-0324">Glycolysis</keyword>
<comment type="catalytic activity">
    <reaction evidence="13">
        <text>beta-D-fructose 6-phosphate + ATP = beta-D-fructose 1,6-bisphosphate + ADP + H(+)</text>
        <dbReference type="Rhea" id="RHEA:16109"/>
        <dbReference type="ChEBI" id="CHEBI:15378"/>
        <dbReference type="ChEBI" id="CHEBI:30616"/>
        <dbReference type="ChEBI" id="CHEBI:32966"/>
        <dbReference type="ChEBI" id="CHEBI:57634"/>
        <dbReference type="ChEBI" id="CHEBI:456216"/>
        <dbReference type="EC" id="2.7.1.11"/>
    </reaction>
</comment>
<evidence type="ECO:0000256" key="2">
    <source>
        <dbReference type="ARBA" id="ARBA00004496"/>
    </source>
</evidence>
<sequence length="330" mass="36640">MVNLGESMKNIAILCSGGDVSGMNPALKHFVEYALKNKLTPYFIYDGFEGLIDNKIKKASYCDVAGIINKGGTKIGSARSKRFMQKEYRVIAKQNLDAHKISMLVVLGGDGSFRGMDIFYKEHGVKFCGIPATIDNDIAGTSYCLGVDTALNIIRTAIDAIRDTAASFDRAFVIETMGRECGYLALVSALTSGAELCLIPEVPYNLTHYEKKFKKEILNGRKYFLAIVAEGIKEDTQKIAKWFEEKIGIEARVTVLGYIQRGGNPTVYDRLMAYRFVSHAIDGLLNRENNSVICYNDGGFSYKSIEDVALQKYQLDAELLTYFKDISAPL</sequence>
<keyword evidence="11" id="KW-0460">Magnesium</keyword>
<comment type="pathway">
    <text evidence="3">Carbohydrate degradation; glycolysis; D-glyceraldehyde 3-phosphate and glycerone phosphate from D-glucose: step 3/4.</text>
</comment>
<dbReference type="InterPro" id="IPR012003">
    <property type="entry name" value="ATP_PFK_prok-type"/>
</dbReference>
<dbReference type="InterPro" id="IPR000023">
    <property type="entry name" value="Phosphofructokinase_dom"/>
</dbReference>
<dbReference type="InterPro" id="IPR022953">
    <property type="entry name" value="ATP_PFK"/>
</dbReference>
<organism evidence="15">
    <name type="scientific">hydrothermal vent metagenome</name>
    <dbReference type="NCBI Taxonomy" id="652676"/>
    <lineage>
        <taxon>unclassified sequences</taxon>
        <taxon>metagenomes</taxon>
        <taxon>ecological metagenomes</taxon>
    </lineage>
</organism>
<dbReference type="FunFam" id="3.40.50.460:FF:000002">
    <property type="entry name" value="ATP-dependent 6-phosphofructokinase"/>
    <property type="match status" value="1"/>
</dbReference>
<dbReference type="GO" id="GO:0005524">
    <property type="term" value="F:ATP binding"/>
    <property type="evidence" value="ECO:0007669"/>
    <property type="project" value="UniProtKB-KW"/>
</dbReference>
<dbReference type="GO" id="GO:0070095">
    <property type="term" value="F:fructose-6-phosphate binding"/>
    <property type="evidence" value="ECO:0007669"/>
    <property type="project" value="TreeGrafter"/>
</dbReference>
<evidence type="ECO:0000259" key="14">
    <source>
        <dbReference type="Pfam" id="PF00365"/>
    </source>
</evidence>
<evidence type="ECO:0000256" key="12">
    <source>
        <dbReference type="ARBA" id="ARBA00023152"/>
    </source>
</evidence>
<evidence type="ECO:0000313" key="15">
    <source>
        <dbReference type="EMBL" id="SFV56849.1"/>
    </source>
</evidence>
<evidence type="ECO:0000256" key="5">
    <source>
        <dbReference type="ARBA" id="ARBA00022490"/>
    </source>
</evidence>
<protein>
    <recommendedName>
        <fullName evidence="4">6-phosphofructokinase</fullName>
        <ecNumber evidence="4">2.7.1.11</ecNumber>
    </recommendedName>
</protein>
<dbReference type="AlphaFoldDB" id="A0A1W1BTK0"/>
<dbReference type="InterPro" id="IPR035966">
    <property type="entry name" value="PKF_sf"/>
</dbReference>
<name>A0A1W1BTK0_9ZZZZ</name>
<evidence type="ECO:0000256" key="6">
    <source>
        <dbReference type="ARBA" id="ARBA00022679"/>
    </source>
</evidence>
<dbReference type="PIRSF" id="PIRSF000532">
    <property type="entry name" value="ATP_PFK_prok"/>
    <property type="match status" value="1"/>
</dbReference>
<reference evidence="15" key="1">
    <citation type="submission" date="2016-10" db="EMBL/GenBank/DDBJ databases">
        <authorList>
            <person name="de Groot N.N."/>
        </authorList>
    </citation>
    <scope>NUCLEOTIDE SEQUENCE</scope>
</reference>
<evidence type="ECO:0000256" key="7">
    <source>
        <dbReference type="ARBA" id="ARBA00022723"/>
    </source>
</evidence>
<gene>
    <name evidence="15" type="ORF">MNB_SM-6-1103</name>
</gene>
<evidence type="ECO:0000256" key="1">
    <source>
        <dbReference type="ARBA" id="ARBA00001946"/>
    </source>
</evidence>
<dbReference type="SUPFAM" id="SSF53784">
    <property type="entry name" value="Phosphofructokinase"/>
    <property type="match status" value="1"/>
</dbReference>
<dbReference type="GO" id="GO:0048029">
    <property type="term" value="F:monosaccharide binding"/>
    <property type="evidence" value="ECO:0007669"/>
    <property type="project" value="TreeGrafter"/>
</dbReference>
<dbReference type="GO" id="GO:0016208">
    <property type="term" value="F:AMP binding"/>
    <property type="evidence" value="ECO:0007669"/>
    <property type="project" value="TreeGrafter"/>
</dbReference>
<keyword evidence="9 15" id="KW-0418">Kinase</keyword>
<dbReference type="EC" id="2.7.1.11" evidence="4"/>
<dbReference type="Gene3D" id="3.40.50.460">
    <property type="entry name" value="Phosphofructokinase domain"/>
    <property type="match status" value="1"/>
</dbReference>
<evidence type="ECO:0000256" key="11">
    <source>
        <dbReference type="ARBA" id="ARBA00022842"/>
    </source>
</evidence>
<dbReference type="EMBL" id="FPHK01000024">
    <property type="protein sequence ID" value="SFV56849.1"/>
    <property type="molecule type" value="Genomic_DNA"/>
</dbReference>
<dbReference type="GO" id="GO:0005945">
    <property type="term" value="C:6-phosphofructokinase complex"/>
    <property type="evidence" value="ECO:0007669"/>
    <property type="project" value="TreeGrafter"/>
</dbReference>
<keyword evidence="5" id="KW-0963">Cytoplasm</keyword>
<comment type="subcellular location">
    <subcellularLocation>
        <location evidence="2">Cytoplasm</location>
    </subcellularLocation>
</comment>
<dbReference type="Gene3D" id="3.40.50.450">
    <property type="match status" value="1"/>
</dbReference>
<dbReference type="PANTHER" id="PTHR13697">
    <property type="entry name" value="PHOSPHOFRUCTOKINASE"/>
    <property type="match status" value="1"/>
</dbReference>
<feature type="domain" description="Phosphofructokinase" evidence="14">
    <location>
        <begin position="10"/>
        <end position="282"/>
    </location>
</feature>
<dbReference type="Pfam" id="PF00365">
    <property type="entry name" value="PFK"/>
    <property type="match status" value="1"/>
</dbReference>
<dbReference type="UniPathway" id="UPA00109">
    <property type="reaction ID" value="UER00182"/>
</dbReference>
<proteinExistence type="predicted"/>
<keyword evidence="7" id="KW-0479">Metal-binding</keyword>
<comment type="cofactor">
    <cofactor evidence="1">
        <name>Mg(2+)</name>
        <dbReference type="ChEBI" id="CHEBI:18420"/>
    </cofactor>
</comment>
<evidence type="ECO:0000256" key="13">
    <source>
        <dbReference type="ARBA" id="ARBA00048070"/>
    </source>
</evidence>
<evidence type="ECO:0000256" key="3">
    <source>
        <dbReference type="ARBA" id="ARBA00004679"/>
    </source>
</evidence>